<dbReference type="PANTHER" id="PTHR48050">
    <property type="entry name" value="STEROL 3-BETA-GLUCOSYLTRANSFERASE"/>
    <property type="match status" value="1"/>
</dbReference>
<feature type="domain" description="Erythromycin biosynthesis protein CIII-like C-terminal" evidence="2">
    <location>
        <begin position="295"/>
        <end position="392"/>
    </location>
</feature>
<dbReference type="InterPro" id="IPR010610">
    <property type="entry name" value="EryCIII-like_C"/>
</dbReference>
<dbReference type="PANTHER" id="PTHR48050:SF13">
    <property type="entry name" value="STEROL 3-BETA-GLUCOSYLTRANSFERASE UGT80A2"/>
    <property type="match status" value="1"/>
</dbReference>
<dbReference type="Gene3D" id="3.40.50.2000">
    <property type="entry name" value="Glycogen Phosphorylase B"/>
    <property type="match status" value="2"/>
</dbReference>
<organism evidence="3 4">
    <name type="scientific">Occallatibacter riparius</name>
    <dbReference type="NCBI Taxonomy" id="1002689"/>
    <lineage>
        <taxon>Bacteria</taxon>
        <taxon>Pseudomonadati</taxon>
        <taxon>Acidobacteriota</taxon>
        <taxon>Terriglobia</taxon>
        <taxon>Terriglobales</taxon>
        <taxon>Acidobacteriaceae</taxon>
        <taxon>Occallatibacter</taxon>
    </lineage>
</organism>
<dbReference type="Proteomes" id="UP001059380">
    <property type="component" value="Chromosome"/>
</dbReference>
<dbReference type="EMBL" id="CP093313">
    <property type="protein sequence ID" value="UWZ84457.1"/>
    <property type="molecule type" value="Genomic_DNA"/>
</dbReference>
<evidence type="ECO:0000313" key="3">
    <source>
        <dbReference type="EMBL" id="UWZ84457.1"/>
    </source>
</evidence>
<keyword evidence="3" id="KW-0808">Transferase</keyword>
<dbReference type="InterPro" id="IPR002213">
    <property type="entry name" value="UDP_glucos_trans"/>
</dbReference>
<dbReference type="GO" id="GO:0016758">
    <property type="term" value="F:hexosyltransferase activity"/>
    <property type="evidence" value="ECO:0007669"/>
    <property type="project" value="InterPro"/>
</dbReference>
<name>A0A9J7BPJ9_9BACT</name>
<dbReference type="Pfam" id="PF06722">
    <property type="entry name" value="EryCIII-like_C"/>
    <property type="match status" value="1"/>
</dbReference>
<protein>
    <submittedName>
        <fullName evidence="3">Glycosyltransferase</fullName>
        <ecNumber evidence="3">2.4.-.-</ecNumber>
    </submittedName>
</protein>
<dbReference type="GO" id="GO:0005975">
    <property type="term" value="P:carbohydrate metabolic process"/>
    <property type="evidence" value="ECO:0007669"/>
    <property type="project" value="InterPro"/>
</dbReference>
<dbReference type="SUPFAM" id="SSF53756">
    <property type="entry name" value="UDP-Glycosyltransferase/glycogen phosphorylase"/>
    <property type="match status" value="1"/>
</dbReference>
<sequence length="419" mass="45804">MDILLPTLGSAGDVHPAIALATALKSRGHNVTVITNEYFSAQIESAGLGFIHLGTLADAERIIADPRLYSPTKSFDVIAQMVILPNLEPLYRILDTHRTPSTVIVASTICLGARIASEKLGIPMATIHLQPSVIRSLTDAGRQGRIPMGPSAPLWWKRFIYKLIDGLYIDRQLAPSLNRFRTSLGLPPIKRIFAEWLHSPQLVLGLFPEWWGPIQPDWPVALRLTGFVLHDAAGHYDIPPEVEDFLAAGPPPIVFTPGSAGANLHTFFRESVAACRLTGHRAMLVTSFPDQLPPDLPPNVRAFPYLPFSQILPRAAALVHPGGIGTIAQAVRAGIPQLVVPYGNDQPDNALRLERLRLGVSIYPERYKAARVARALHALLDSPEIKANALRYSARIDTDAALNQACDAIEQLSQHQTRA</sequence>
<dbReference type="EC" id="2.4.-.-" evidence="3"/>
<evidence type="ECO:0000259" key="1">
    <source>
        <dbReference type="Pfam" id="PF03033"/>
    </source>
</evidence>
<reference evidence="3" key="1">
    <citation type="submission" date="2021-04" db="EMBL/GenBank/DDBJ databases">
        <title>Phylogenetic analysis of Acidobacteriaceae.</title>
        <authorList>
            <person name="Qiu L."/>
            <person name="Zhang Q."/>
        </authorList>
    </citation>
    <scope>NUCLEOTIDE SEQUENCE</scope>
    <source>
        <strain evidence="3">DSM 25168</strain>
    </source>
</reference>
<dbReference type="GO" id="GO:0033072">
    <property type="term" value="P:vancomycin biosynthetic process"/>
    <property type="evidence" value="ECO:0007669"/>
    <property type="project" value="UniProtKB-ARBA"/>
</dbReference>
<dbReference type="CDD" id="cd03784">
    <property type="entry name" value="GT1_Gtf-like"/>
    <property type="match status" value="1"/>
</dbReference>
<dbReference type="AlphaFoldDB" id="A0A9J7BPJ9"/>
<keyword evidence="3" id="KW-0328">Glycosyltransferase</keyword>
<gene>
    <name evidence="3" type="ORF">MOP44_00645</name>
</gene>
<keyword evidence="4" id="KW-1185">Reference proteome</keyword>
<feature type="domain" description="Glycosyltransferase family 28 N-terminal" evidence="1">
    <location>
        <begin position="3"/>
        <end position="131"/>
    </location>
</feature>
<dbReference type="InterPro" id="IPR050426">
    <property type="entry name" value="Glycosyltransferase_28"/>
</dbReference>
<evidence type="ECO:0000313" key="4">
    <source>
        <dbReference type="Proteomes" id="UP001059380"/>
    </source>
</evidence>
<proteinExistence type="predicted"/>
<dbReference type="KEGG" id="orp:MOP44_00645"/>
<evidence type="ECO:0000259" key="2">
    <source>
        <dbReference type="Pfam" id="PF06722"/>
    </source>
</evidence>
<accession>A0A9J7BPJ9</accession>
<dbReference type="InterPro" id="IPR004276">
    <property type="entry name" value="GlycoTrans_28_N"/>
</dbReference>
<dbReference type="GO" id="GO:0008194">
    <property type="term" value="F:UDP-glycosyltransferase activity"/>
    <property type="evidence" value="ECO:0007669"/>
    <property type="project" value="InterPro"/>
</dbReference>
<dbReference type="RefSeq" id="WP_260793962.1">
    <property type="nucleotide sequence ID" value="NZ_CP093313.1"/>
</dbReference>
<dbReference type="Pfam" id="PF03033">
    <property type="entry name" value="Glyco_transf_28"/>
    <property type="match status" value="1"/>
</dbReference>